<gene>
    <name evidence="2" type="ORF">RB614_42035</name>
</gene>
<keyword evidence="3" id="KW-1185">Reference proteome</keyword>
<protein>
    <submittedName>
        <fullName evidence="2">Uncharacterized protein</fullName>
    </submittedName>
</protein>
<evidence type="ECO:0000256" key="1">
    <source>
        <dbReference type="SAM" id="SignalP"/>
    </source>
</evidence>
<evidence type="ECO:0000313" key="3">
    <source>
        <dbReference type="Proteomes" id="UP001230908"/>
    </source>
</evidence>
<evidence type="ECO:0000313" key="2">
    <source>
        <dbReference type="EMBL" id="MDQ7911089.1"/>
    </source>
</evidence>
<dbReference type="RefSeq" id="WP_308718315.1">
    <property type="nucleotide sequence ID" value="NZ_JAVHUY010000070.1"/>
</dbReference>
<reference evidence="2 3" key="1">
    <citation type="submission" date="2023-08" db="EMBL/GenBank/DDBJ databases">
        <title>Phytohabitans sansha sp. nov., isolated from marine sediment.</title>
        <authorList>
            <person name="Zhao Y."/>
            <person name="Yi K."/>
        </authorList>
    </citation>
    <scope>NUCLEOTIDE SEQUENCE [LARGE SCALE GENOMIC DNA]</scope>
    <source>
        <strain evidence="2 3">ZYX-F-186</strain>
    </source>
</reference>
<dbReference type="EMBL" id="JAVHUY010000070">
    <property type="protein sequence ID" value="MDQ7911089.1"/>
    <property type="molecule type" value="Genomic_DNA"/>
</dbReference>
<sequence>MRIKPLRGPVFLILAAAASLAVAAPARAATPIDPADTLTGSPVPAEMSAMIATAPCVPRGPTSADDAIADKVRPDMNGERLGHAVNAYNISCARVITATARGRGLAKRATVIAVTTAITESTLHNYTEAVDHDSLGLFQQRPSTGWGSPDELTDPVYATNAFLNAMLRRFPDNRWMSGDIGAICQAVQNSADPSAYGHEVHDAGIIVDELWEPARPDNPQASVARLGDFTGDGRGDIVGQFADGELRAQIQSGDTACLQGYNTSRVSAR</sequence>
<keyword evidence="1" id="KW-0732">Signal</keyword>
<accession>A0ABU0ZVM8</accession>
<dbReference type="Proteomes" id="UP001230908">
    <property type="component" value="Unassembled WGS sequence"/>
</dbReference>
<feature type="chain" id="PRO_5047139549" evidence="1">
    <location>
        <begin position="29"/>
        <end position="269"/>
    </location>
</feature>
<proteinExistence type="predicted"/>
<comment type="caution">
    <text evidence="2">The sequence shown here is derived from an EMBL/GenBank/DDBJ whole genome shotgun (WGS) entry which is preliminary data.</text>
</comment>
<name>A0ABU0ZVM8_9ACTN</name>
<organism evidence="2 3">
    <name type="scientific">Phytohabitans maris</name>
    <dbReference type="NCBI Taxonomy" id="3071409"/>
    <lineage>
        <taxon>Bacteria</taxon>
        <taxon>Bacillati</taxon>
        <taxon>Actinomycetota</taxon>
        <taxon>Actinomycetes</taxon>
        <taxon>Micromonosporales</taxon>
        <taxon>Micromonosporaceae</taxon>
    </lineage>
</organism>
<feature type="signal peptide" evidence="1">
    <location>
        <begin position="1"/>
        <end position="28"/>
    </location>
</feature>